<name>A0A2H3E399_ARMGA</name>
<dbReference type="InParanoid" id="A0A2H3E399"/>
<dbReference type="Proteomes" id="UP000217790">
    <property type="component" value="Unassembled WGS sequence"/>
</dbReference>
<dbReference type="AlphaFoldDB" id="A0A2H3E399"/>
<dbReference type="EMBL" id="KZ293646">
    <property type="protein sequence ID" value="PBL00811.1"/>
    <property type="molecule type" value="Genomic_DNA"/>
</dbReference>
<sequence>MNDSDTQLPFELVEIIIFEFWHSEHATDDRIAFMTACPLINSLWRDIYANITSRDIYVPTVPYLFYLCDIIHSQKPSIYRPFLSKSTRSITCHVNIFKSNSDSAMFPYLVFCHLPNFAGFRKCFPDIQYIHLDTKLVPEPYYGPRKLSHRLIRTRVSIRLDQATTQIGDLPIDWCVTVDDPPDIDEVHPSVFEMSWMIFLCEVICDMTQYSWMLWGMHDTSTHFSAVKSSTCSGSARSFHGRTYYEEQSKDLWGINHRFQKAGRTSTSFKTFFSGLCDELRRDDFGEVTKLLLWKRTLGVDLTLDDERSFLITKHGSVVLL</sequence>
<dbReference type="OrthoDB" id="2836053at2759"/>
<gene>
    <name evidence="1" type="ORF">ARMGADRAFT_395588</name>
</gene>
<dbReference type="OMA" id="FLCEVIC"/>
<accession>A0A2H3E399</accession>
<keyword evidence="2" id="KW-1185">Reference proteome</keyword>
<evidence type="ECO:0000313" key="2">
    <source>
        <dbReference type="Proteomes" id="UP000217790"/>
    </source>
</evidence>
<protein>
    <submittedName>
        <fullName evidence="1">Uncharacterized protein</fullName>
    </submittedName>
</protein>
<organism evidence="1 2">
    <name type="scientific">Armillaria gallica</name>
    <name type="common">Bulbous honey fungus</name>
    <name type="synonym">Armillaria bulbosa</name>
    <dbReference type="NCBI Taxonomy" id="47427"/>
    <lineage>
        <taxon>Eukaryota</taxon>
        <taxon>Fungi</taxon>
        <taxon>Dikarya</taxon>
        <taxon>Basidiomycota</taxon>
        <taxon>Agaricomycotina</taxon>
        <taxon>Agaricomycetes</taxon>
        <taxon>Agaricomycetidae</taxon>
        <taxon>Agaricales</taxon>
        <taxon>Marasmiineae</taxon>
        <taxon>Physalacriaceae</taxon>
        <taxon>Armillaria</taxon>
    </lineage>
</organism>
<evidence type="ECO:0000313" key="1">
    <source>
        <dbReference type="EMBL" id="PBL00811.1"/>
    </source>
</evidence>
<reference evidence="2" key="1">
    <citation type="journal article" date="2017" name="Nat. Ecol. Evol.">
        <title>Genome expansion and lineage-specific genetic innovations in the forest pathogenic fungi Armillaria.</title>
        <authorList>
            <person name="Sipos G."/>
            <person name="Prasanna A.N."/>
            <person name="Walter M.C."/>
            <person name="O'Connor E."/>
            <person name="Balint B."/>
            <person name="Krizsan K."/>
            <person name="Kiss B."/>
            <person name="Hess J."/>
            <person name="Varga T."/>
            <person name="Slot J."/>
            <person name="Riley R."/>
            <person name="Boka B."/>
            <person name="Rigling D."/>
            <person name="Barry K."/>
            <person name="Lee J."/>
            <person name="Mihaltcheva S."/>
            <person name="LaButti K."/>
            <person name="Lipzen A."/>
            <person name="Waldron R."/>
            <person name="Moloney N.M."/>
            <person name="Sperisen C."/>
            <person name="Kredics L."/>
            <person name="Vagvoelgyi C."/>
            <person name="Patrignani A."/>
            <person name="Fitzpatrick D."/>
            <person name="Nagy I."/>
            <person name="Doyle S."/>
            <person name="Anderson J.B."/>
            <person name="Grigoriev I.V."/>
            <person name="Gueldener U."/>
            <person name="Muensterkoetter M."/>
            <person name="Nagy L.G."/>
        </authorList>
    </citation>
    <scope>NUCLEOTIDE SEQUENCE [LARGE SCALE GENOMIC DNA]</scope>
    <source>
        <strain evidence="2">Ar21-2</strain>
    </source>
</reference>
<proteinExistence type="predicted"/>